<evidence type="ECO:0000313" key="2">
    <source>
        <dbReference type="Proteomes" id="UP000183832"/>
    </source>
</evidence>
<gene>
    <name evidence="1" type="ORF">CLUMA_CG010853</name>
</gene>
<dbReference type="Proteomes" id="UP000183832">
    <property type="component" value="Unassembled WGS sequence"/>
</dbReference>
<protein>
    <submittedName>
        <fullName evidence="1">CLUMA_CG010853, isoform A</fullName>
    </submittedName>
</protein>
<dbReference type="EMBL" id="CVRI01000047">
    <property type="protein sequence ID" value="CRK97464.1"/>
    <property type="molecule type" value="Genomic_DNA"/>
</dbReference>
<dbReference type="AlphaFoldDB" id="A0A1J1IB57"/>
<organism evidence="1 2">
    <name type="scientific">Clunio marinus</name>
    <dbReference type="NCBI Taxonomy" id="568069"/>
    <lineage>
        <taxon>Eukaryota</taxon>
        <taxon>Metazoa</taxon>
        <taxon>Ecdysozoa</taxon>
        <taxon>Arthropoda</taxon>
        <taxon>Hexapoda</taxon>
        <taxon>Insecta</taxon>
        <taxon>Pterygota</taxon>
        <taxon>Neoptera</taxon>
        <taxon>Endopterygota</taxon>
        <taxon>Diptera</taxon>
        <taxon>Nematocera</taxon>
        <taxon>Chironomoidea</taxon>
        <taxon>Chironomidae</taxon>
        <taxon>Clunio</taxon>
    </lineage>
</organism>
<name>A0A1J1IB57_9DIPT</name>
<reference evidence="1 2" key="1">
    <citation type="submission" date="2015-04" db="EMBL/GenBank/DDBJ databases">
        <authorList>
            <person name="Syromyatnikov M.Y."/>
            <person name="Popov V.N."/>
        </authorList>
    </citation>
    <scope>NUCLEOTIDE SEQUENCE [LARGE SCALE GENOMIC DNA]</scope>
</reference>
<evidence type="ECO:0000313" key="1">
    <source>
        <dbReference type="EMBL" id="CRK97464.1"/>
    </source>
</evidence>
<sequence>MKHFMALLVNDDYKVCNIITQNCESKQFLNDFIQSDYHIINAIHLSLSWHLLSFPMRGIKR</sequence>
<accession>A0A1J1IB57</accession>
<keyword evidence="2" id="KW-1185">Reference proteome</keyword>
<proteinExistence type="predicted"/>